<gene>
    <name evidence="1" type="ORF">B0T16DRAFT_85031</name>
</gene>
<protein>
    <submittedName>
        <fullName evidence="1">Uncharacterized protein</fullName>
    </submittedName>
</protein>
<evidence type="ECO:0000313" key="1">
    <source>
        <dbReference type="EMBL" id="KAK0651700.1"/>
    </source>
</evidence>
<accession>A0AA39YGX1</accession>
<dbReference type="EMBL" id="JAULSV010000002">
    <property type="protein sequence ID" value="KAK0651700.1"/>
    <property type="molecule type" value="Genomic_DNA"/>
</dbReference>
<proteinExistence type="predicted"/>
<reference evidence="1" key="1">
    <citation type="submission" date="2023-06" db="EMBL/GenBank/DDBJ databases">
        <title>Genome-scale phylogeny and comparative genomics of the fungal order Sordariales.</title>
        <authorList>
            <consortium name="Lawrence Berkeley National Laboratory"/>
            <person name="Hensen N."/>
            <person name="Bonometti L."/>
            <person name="Westerberg I."/>
            <person name="Brannstrom I.O."/>
            <person name="Guillou S."/>
            <person name="Cros-Aarteil S."/>
            <person name="Calhoun S."/>
            <person name="Haridas S."/>
            <person name="Kuo A."/>
            <person name="Mondo S."/>
            <person name="Pangilinan J."/>
            <person name="Riley R."/>
            <person name="Labutti K."/>
            <person name="Andreopoulos B."/>
            <person name="Lipzen A."/>
            <person name="Chen C."/>
            <person name="Yanf M."/>
            <person name="Daum C."/>
            <person name="Ng V."/>
            <person name="Clum A."/>
            <person name="Steindorff A."/>
            <person name="Ohm R."/>
            <person name="Martin F."/>
            <person name="Silar P."/>
            <person name="Natvig D."/>
            <person name="Lalanne C."/>
            <person name="Gautier V."/>
            <person name="Ament-Velasquez S.L."/>
            <person name="Kruys A."/>
            <person name="Hutchinson M.I."/>
            <person name="Powell A.J."/>
            <person name="Barry K."/>
            <person name="Miller A.N."/>
            <person name="Grigoriev I.V."/>
            <person name="Debuchy R."/>
            <person name="Gladieux P."/>
            <person name="Thoren M.H."/>
            <person name="Johannesson H."/>
        </authorList>
    </citation>
    <scope>NUCLEOTIDE SEQUENCE</scope>
    <source>
        <strain evidence="1">SMH2532-1</strain>
    </source>
</reference>
<sequence length="200" mass="22974">MGARVCQVLDCLGMLFRKLFSYRAADCQFHHPIDSSSPQRWLSWVPSAVTFLCPTAWQGPLSRATADLHDATTQLIIRHGGFRIKLQVRWNNNQLELKARMLRHDGPSFSTPSRPIHHLPRTSLNAPHYPQEQDTDGMNRVSLLYQRCTFFGCIDHDYMKTSDDDRASLPKPNRTNHYHQHMCCVETTEVAIECPSRSLV</sequence>
<dbReference type="AlphaFoldDB" id="A0AA39YGX1"/>
<evidence type="ECO:0000313" key="2">
    <source>
        <dbReference type="Proteomes" id="UP001174936"/>
    </source>
</evidence>
<organism evidence="1 2">
    <name type="scientific">Cercophora newfieldiana</name>
    <dbReference type="NCBI Taxonomy" id="92897"/>
    <lineage>
        <taxon>Eukaryota</taxon>
        <taxon>Fungi</taxon>
        <taxon>Dikarya</taxon>
        <taxon>Ascomycota</taxon>
        <taxon>Pezizomycotina</taxon>
        <taxon>Sordariomycetes</taxon>
        <taxon>Sordariomycetidae</taxon>
        <taxon>Sordariales</taxon>
        <taxon>Lasiosphaeriaceae</taxon>
        <taxon>Cercophora</taxon>
    </lineage>
</organism>
<comment type="caution">
    <text evidence="1">The sequence shown here is derived from an EMBL/GenBank/DDBJ whole genome shotgun (WGS) entry which is preliminary data.</text>
</comment>
<name>A0AA39YGX1_9PEZI</name>
<dbReference type="Proteomes" id="UP001174936">
    <property type="component" value="Unassembled WGS sequence"/>
</dbReference>
<keyword evidence="2" id="KW-1185">Reference proteome</keyword>